<gene>
    <name evidence="1" type="ORF">COK99_01085</name>
</gene>
<dbReference type="AlphaFoldDB" id="A0A9X7GFS1"/>
<dbReference type="EMBL" id="NVDU01000003">
    <property type="protein sequence ID" value="PFV35642.1"/>
    <property type="molecule type" value="Genomic_DNA"/>
</dbReference>
<organism evidence="1 2">
    <name type="scientific">Bacillus thuringiensis</name>
    <dbReference type="NCBI Taxonomy" id="1428"/>
    <lineage>
        <taxon>Bacteria</taxon>
        <taxon>Bacillati</taxon>
        <taxon>Bacillota</taxon>
        <taxon>Bacilli</taxon>
        <taxon>Bacillales</taxon>
        <taxon>Bacillaceae</taxon>
        <taxon>Bacillus</taxon>
        <taxon>Bacillus cereus group</taxon>
    </lineage>
</organism>
<evidence type="ECO:0000313" key="1">
    <source>
        <dbReference type="EMBL" id="PFV35642.1"/>
    </source>
</evidence>
<reference evidence="1 2" key="1">
    <citation type="submission" date="2017-09" db="EMBL/GenBank/DDBJ databases">
        <title>Large-scale bioinformatics analysis of Bacillus genomes uncovers conserved roles of natural products in bacterial physiology.</title>
        <authorList>
            <consortium name="Agbiome Team Llc"/>
            <person name="Bleich R.M."/>
            <person name="Grubbs K.J."/>
            <person name="Santa Maria K.C."/>
            <person name="Allen S.E."/>
            <person name="Farag S."/>
            <person name="Shank E.A."/>
            <person name="Bowers A."/>
        </authorList>
    </citation>
    <scope>NUCLEOTIDE SEQUENCE [LARGE SCALE GENOMIC DNA]</scope>
    <source>
        <strain evidence="1 2">AFS060060</strain>
    </source>
</reference>
<dbReference type="RefSeq" id="WP_098205243.1">
    <property type="nucleotide sequence ID" value="NZ_NTYX01000011.1"/>
</dbReference>
<protein>
    <submittedName>
        <fullName evidence="1">Low copy number virion structural protein</fullName>
    </submittedName>
</protein>
<sequence>MYTIQHEDVWIESTEPLSWVQKYNREYNYSDLAINQPMYSDYQPTYLQFHLSSETTLQSINMKIKYANRLTRAQVRYCKVCKYDEKKKEWHTIKHNIDKESKTINVSLQSTGSYCVFVNHYWYSTFTQRLADEYPLWSKVRQDSESTGQQFLNFFGMELEDIKDYLDWVQEQKYISTADIHTLDWVQLYKIPNIKPSDNIKLLTKNNHIEIPVLETLKEFFYNDRNQGGIIDYREMNLYTVQKYGDILLQITQDDNSTEIAITPIDYHIWNTFDEFGLLLGVQRMHLEKNADFKERILDVFRYPAGSHDIGLTNGIARELNLIQRKDRSNKKLIWKDDSKDFLLKNKSGKHIDTRTLRIDNQPLQPKKFHMDEYSNIRIFALNTGKEHEISFIYGIKKYQLYDKNDEEFHKILFESDGQATPTLLNWVEYINTVAPVMWDHFKWDEGYWDTIDKQLTGLGYIPNMWDSNIDIWKDYQLDSNI</sequence>
<evidence type="ECO:0000313" key="2">
    <source>
        <dbReference type="Proteomes" id="UP000223366"/>
    </source>
</evidence>
<dbReference type="Proteomes" id="UP000223366">
    <property type="component" value="Unassembled WGS sequence"/>
</dbReference>
<name>A0A9X7GFS1_BACTU</name>
<accession>A0A9X7GFS1</accession>
<proteinExistence type="predicted"/>
<comment type="caution">
    <text evidence="1">The sequence shown here is derived from an EMBL/GenBank/DDBJ whole genome shotgun (WGS) entry which is preliminary data.</text>
</comment>